<dbReference type="InParanoid" id="I1S5Q4"/>
<name>I1S5Q4_GIBZE</name>
<protein>
    <submittedName>
        <fullName evidence="2">Chromosome 1, complete genome</fullName>
    </submittedName>
</protein>
<sequence length="105" mass="11393">MLLIACIAFCAVLCCSVLPLHFIAQPTTTPGITGLNYEPLALEYFESGIDIDRIAVALHILVATIIVADPRNPALILQSTFKMFPTGFRIWHPCTTRHPGATSGL</sequence>
<feature type="signal peptide" evidence="1">
    <location>
        <begin position="1"/>
        <end position="16"/>
    </location>
</feature>
<evidence type="ECO:0000313" key="3">
    <source>
        <dbReference type="EnsemblFungi" id="CEF74980"/>
    </source>
</evidence>
<feature type="chain" id="PRO_5010124828" evidence="1">
    <location>
        <begin position="17"/>
        <end position="105"/>
    </location>
</feature>
<organism evidence="2 4">
    <name type="scientific">Gibberella zeae (strain ATCC MYA-4620 / CBS 123657 / FGSC 9075 / NRRL 31084 / PH-1)</name>
    <name type="common">Wheat head blight fungus</name>
    <name type="synonym">Fusarium graminearum</name>
    <dbReference type="NCBI Taxonomy" id="229533"/>
    <lineage>
        <taxon>Eukaryota</taxon>
        <taxon>Fungi</taxon>
        <taxon>Dikarya</taxon>
        <taxon>Ascomycota</taxon>
        <taxon>Pezizomycotina</taxon>
        <taxon>Sordariomycetes</taxon>
        <taxon>Hypocreomycetidae</taxon>
        <taxon>Hypocreales</taxon>
        <taxon>Nectriaceae</taxon>
        <taxon>Fusarium</taxon>
    </lineage>
</organism>
<proteinExistence type="predicted"/>
<dbReference type="HOGENOM" id="CLU_2236831_0_0_1"/>
<dbReference type="EMBL" id="HG970332">
    <property type="protein sequence ID" value="CEF74980.1"/>
    <property type="molecule type" value="Genomic_DNA"/>
</dbReference>
<dbReference type="RefSeq" id="XP_011318597.1">
    <property type="nucleotide sequence ID" value="XM_011320295.1"/>
</dbReference>
<evidence type="ECO:0000256" key="1">
    <source>
        <dbReference type="SAM" id="SignalP"/>
    </source>
</evidence>
<accession>A0A098D951</accession>
<evidence type="ECO:0000313" key="4">
    <source>
        <dbReference type="Proteomes" id="UP000070720"/>
    </source>
</evidence>
<accession>I1S5Q4</accession>
<reference evidence="3 4" key="1">
    <citation type="journal article" date="2007" name="Science">
        <title>The Fusarium graminearum genome reveals a link between localized polymorphism and pathogen specialization.</title>
        <authorList>
            <person name="Cuomo C.A."/>
            <person name="Gueldener U."/>
            <person name="Xu J.-R."/>
            <person name="Trail F."/>
            <person name="Turgeon B.G."/>
            <person name="Di Pietro A."/>
            <person name="Walton J.D."/>
            <person name="Ma L.-J."/>
            <person name="Baker S.E."/>
            <person name="Rep M."/>
            <person name="Adam G."/>
            <person name="Antoniw J."/>
            <person name="Baldwin T."/>
            <person name="Calvo S.E."/>
            <person name="Chang Y.-L."/>
            <person name="DeCaprio D."/>
            <person name="Gale L.R."/>
            <person name="Gnerre S."/>
            <person name="Goswami R.S."/>
            <person name="Hammond-Kosack K."/>
            <person name="Harris L.J."/>
            <person name="Hilburn K."/>
            <person name="Kennell J.C."/>
            <person name="Kroken S."/>
            <person name="Magnuson J.K."/>
            <person name="Mannhaupt G."/>
            <person name="Mauceli E.W."/>
            <person name="Mewes H.-W."/>
            <person name="Mitterbauer R."/>
            <person name="Muehlbauer G."/>
            <person name="Muensterkoetter M."/>
            <person name="Nelson D."/>
            <person name="O'Donnell K."/>
            <person name="Ouellet T."/>
            <person name="Qi W."/>
            <person name="Quesneville H."/>
            <person name="Roncero M.I.G."/>
            <person name="Seong K.-Y."/>
            <person name="Tetko I.V."/>
            <person name="Urban M."/>
            <person name="Waalwijk C."/>
            <person name="Ward T.J."/>
            <person name="Yao J."/>
            <person name="Birren B.W."/>
            <person name="Kistler H.C."/>
        </authorList>
    </citation>
    <scope>NUCLEOTIDE SEQUENCE [LARGE SCALE GENOMIC DNA]</scope>
    <source>
        <strain evidence="4">ATCC MYA-4620 / CBS 123657 / FGSC 9075 / NRRL 31084 / PH-1</strain>
        <strain evidence="3">PH-1 / ATCC MYA-4620 / FGSC 9075 / NRRL 31084</strain>
    </source>
</reference>
<evidence type="ECO:0000313" key="2">
    <source>
        <dbReference type="EMBL" id="CEF74980.1"/>
    </source>
</evidence>
<keyword evidence="4" id="KW-1185">Reference proteome</keyword>
<reference evidence="3" key="4">
    <citation type="submission" date="2017-01" db="UniProtKB">
        <authorList>
            <consortium name="EnsemblFungi"/>
        </authorList>
    </citation>
    <scope>IDENTIFICATION</scope>
    <source>
        <strain evidence="3">PH-1 / ATCC MYA-4620 / FGSC 9075 / NRRL 31084</strain>
    </source>
</reference>
<dbReference type="EnsemblFungi" id="CEF74980">
    <property type="protein sequence ID" value="CEF74980"/>
    <property type="gene ID" value="FGRRES_12175"/>
</dbReference>
<reference evidence="2 4" key="3">
    <citation type="journal article" date="2015" name="BMC Genomics">
        <title>The completed genome sequence of the pathogenic ascomycete fungus Fusarium graminearum.</title>
        <authorList>
            <person name="King R."/>
            <person name="Urban M."/>
            <person name="Hammond-Kosack M.C."/>
            <person name="Hassani-Pak K."/>
            <person name="Hammond-Kosack K.E."/>
        </authorList>
    </citation>
    <scope>NUCLEOTIDE SEQUENCE [LARGE SCALE GENOMIC DNA]</scope>
    <source>
        <strain evidence="4">ATCC MYA-4620 / CBS 123657 / FGSC 9075 / NRRL 31084 / PH-1</strain>
        <strain evidence="2">PH-1</strain>
    </source>
</reference>
<dbReference type="VEuPathDB" id="FungiDB:FGRAMPH1_01G06351"/>
<dbReference type="AlphaFoldDB" id="I1S5Q4"/>
<dbReference type="Proteomes" id="UP000070720">
    <property type="component" value="Chromosome 1"/>
</dbReference>
<reference evidence="3 4" key="2">
    <citation type="journal article" date="2010" name="Nature">
        <title>Comparative genomics reveals mobile pathogenicity chromosomes in Fusarium.</title>
        <authorList>
            <person name="Ma L.J."/>
            <person name="van der Does H.C."/>
            <person name="Borkovich K.A."/>
            <person name="Coleman J.J."/>
            <person name="Daboussi M.J."/>
            <person name="Di Pietro A."/>
            <person name="Dufresne M."/>
            <person name="Freitag M."/>
            <person name="Grabherr M."/>
            <person name="Henrissat B."/>
            <person name="Houterman P.M."/>
            <person name="Kang S."/>
            <person name="Shim W.B."/>
            <person name="Woloshuk C."/>
            <person name="Xie X."/>
            <person name="Xu J.R."/>
            <person name="Antoniw J."/>
            <person name="Baker S.E."/>
            <person name="Bluhm B.H."/>
            <person name="Breakspear A."/>
            <person name="Brown D.W."/>
            <person name="Butchko R.A."/>
            <person name="Chapman S."/>
            <person name="Coulson R."/>
            <person name="Coutinho P.M."/>
            <person name="Danchin E.G."/>
            <person name="Diener A."/>
            <person name="Gale L.R."/>
            <person name="Gardiner D.M."/>
            <person name="Goff S."/>
            <person name="Hammond-Kosack K.E."/>
            <person name="Hilburn K."/>
            <person name="Hua-Van A."/>
            <person name="Jonkers W."/>
            <person name="Kazan K."/>
            <person name="Kodira C.D."/>
            <person name="Koehrsen M."/>
            <person name="Kumar L."/>
            <person name="Lee Y.H."/>
            <person name="Li L."/>
            <person name="Manners J.M."/>
            <person name="Miranda-Saavedra D."/>
            <person name="Mukherjee M."/>
            <person name="Park G."/>
            <person name="Park J."/>
            <person name="Park S.Y."/>
            <person name="Proctor R.H."/>
            <person name="Regev A."/>
            <person name="Ruiz-Roldan M.C."/>
            <person name="Sain D."/>
            <person name="Sakthikumar S."/>
            <person name="Sykes S."/>
            <person name="Schwartz D.C."/>
            <person name="Turgeon B.G."/>
            <person name="Wapinski I."/>
            <person name="Yoder O."/>
            <person name="Young S."/>
            <person name="Zeng Q."/>
            <person name="Zhou S."/>
            <person name="Galagan J."/>
            <person name="Cuomo C.A."/>
            <person name="Kistler H.C."/>
            <person name="Rep M."/>
        </authorList>
    </citation>
    <scope>GENOME REANNOTATION</scope>
    <source>
        <strain evidence="4">ATCC MYA-4620 / CBS 123657 / FGSC 9075 / NRRL 31084 / PH-1</strain>
        <strain evidence="3">PH-1 / ATCC MYA-4620 / FGSC 9075 / NRRL 31084</strain>
    </source>
</reference>
<keyword evidence="1" id="KW-0732">Signal</keyword>
<gene>
    <name evidence="2" type="ORF">FGRAMPH1_01T06351</name>
</gene>
<dbReference type="KEGG" id="fgr:FGSG_12175"/>